<dbReference type="Pfam" id="PF09517">
    <property type="entry name" value="RE_Eco29kI"/>
    <property type="match status" value="1"/>
</dbReference>
<gene>
    <name evidence="1" type="ORF">UFOPK2992_00425</name>
</gene>
<organism evidence="1">
    <name type="scientific">freshwater metagenome</name>
    <dbReference type="NCBI Taxonomy" id="449393"/>
    <lineage>
        <taxon>unclassified sequences</taxon>
        <taxon>metagenomes</taxon>
        <taxon>ecological metagenomes</taxon>
    </lineage>
</organism>
<reference evidence="1" key="1">
    <citation type="submission" date="2020-05" db="EMBL/GenBank/DDBJ databases">
        <authorList>
            <person name="Chiriac C."/>
            <person name="Salcher M."/>
            <person name="Ghai R."/>
            <person name="Kavagutti S V."/>
        </authorList>
    </citation>
    <scope>NUCLEOTIDE SEQUENCE</scope>
</reference>
<sequence length="117" mass="12753">MTDLSVDDFTVVFTPLASHGLAHYAEWLATDTLFKPVWNQPSLAGFGSRFQGNSRTTQQRCPWSVLHPGRRCSTGTPKRSRTELLTIVDGHLAATAPAEGVEPFPPQHAIDARIPSG</sequence>
<evidence type="ECO:0000313" key="1">
    <source>
        <dbReference type="EMBL" id="CAB4790883.1"/>
    </source>
</evidence>
<dbReference type="InterPro" id="IPR018575">
    <property type="entry name" value="Restrct_endonuc_II_Eco29kI"/>
</dbReference>
<protein>
    <submittedName>
        <fullName evidence="1">Unannotated protein</fullName>
    </submittedName>
</protein>
<accession>A0A6J6X547</accession>
<proteinExistence type="predicted"/>
<dbReference type="AlphaFoldDB" id="A0A6J6X547"/>
<name>A0A6J6X547_9ZZZZ</name>
<dbReference type="EMBL" id="CAFAAI010000051">
    <property type="protein sequence ID" value="CAB4790883.1"/>
    <property type="molecule type" value="Genomic_DNA"/>
</dbReference>